<evidence type="ECO:0000256" key="4">
    <source>
        <dbReference type="SAM" id="MobiDB-lite"/>
    </source>
</evidence>
<dbReference type="GeneID" id="17306162"/>
<evidence type="ECO:0000256" key="1">
    <source>
        <dbReference type="ARBA" id="ARBA00022737"/>
    </source>
</evidence>
<proteinExistence type="predicted"/>
<dbReference type="OrthoDB" id="431068at2759"/>
<keyword evidence="8" id="KW-1185">Reference proteome</keyword>
<name>L1JMT3_GUITC</name>
<feature type="compositionally biased region" description="Polar residues" evidence="4">
    <location>
        <begin position="265"/>
        <end position="278"/>
    </location>
</feature>
<dbReference type="RefSeq" id="XP_005836485.1">
    <property type="nucleotide sequence ID" value="XM_005836428.1"/>
</dbReference>
<feature type="compositionally biased region" description="Polar residues" evidence="4">
    <location>
        <begin position="159"/>
        <end position="209"/>
    </location>
</feature>
<dbReference type="STRING" id="905079.L1JMT3"/>
<dbReference type="SUPFAM" id="SSF54928">
    <property type="entry name" value="RNA-binding domain, RBD"/>
    <property type="match status" value="1"/>
</dbReference>
<dbReference type="EMBL" id="JH992982">
    <property type="protein sequence ID" value="EKX49505.1"/>
    <property type="molecule type" value="Genomic_DNA"/>
</dbReference>
<evidence type="ECO:0000256" key="2">
    <source>
        <dbReference type="ARBA" id="ARBA00022884"/>
    </source>
</evidence>
<feature type="compositionally biased region" description="Low complexity" evidence="4">
    <location>
        <begin position="224"/>
        <end position="235"/>
    </location>
</feature>
<keyword evidence="1" id="KW-0677">Repeat</keyword>
<dbReference type="InterPro" id="IPR050666">
    <property type="entry name" value="ESRP"/>
</dbReference>
<dbReference type="InterPro" id="IPR012677">
    <property type="entry name" value="Nucleotide-bd_a/b_plait_sf"/>
</dbReference>
<dbReference type="InterPro" id="IPR035979">
    <property type="entry name" value="RBD_domain_sf"/>
</dbReference>
<dbReference type="KEGG" id="gtt:GUITHDRAFT_105029"/>
<organism evidence="6">
    <name type="scientific">Guillardia theta (strain CCMP2712)</name>
    <name type="common">Cryptophyte</name>
    <dbReference type="NCBI Taxonomy" id="905079"/>
    <lineage>
        <taxon>Eukaryota</taxon>
        <taxon>Cryptophyceae</taxon>
        <taxon>Pyrenomonadales</taxon>
        <taxon>Geminigeraceae</taxon>
        <taxon>Guillardia</taxon>
    </lineage>
</organism>
<evidence type="ECO:0000313" key="8">
    <source>
        <dbReference type="Proteomes" id="UP000011087"/>
    </source>
</evidence>
<evidence type="ECO:0000259" key="5">
    <source>
        <dbReference type="PROSITE" id="PS50102"/>
    </source>
</evidence>
<evidence type="ECO:0000256" key="3">
    <source>
        <dbReference type="PROSITE-ProRule" id="PRU00176"/>
    </source>
</evidence>
<dbReference type="InterPro" id="IPR000504">
    <property type="entry name" value="RRM_dom"/>
</dbReference>
<reference evidence="7" key="3">
    <citation type="submission" date="2016-03" db="UniProtKB">
        <authorList>
            <consortium name="EnsemblProtists"/>
        </authorList>
    </citation>
    <scope>IDENTIFICATION</scope>
</reference>
<dbReference type="PROSITE" id="PS50102">
    <property type="entry name" value="RRM"/>
    <property type="match status" value="1"/>
</dbReference>
<dbReference type="CDD" id="cd12254">
    <property type="entry name" value="RRM_hnRNPH_ESRPs_RBM12_like"/>
    <property type="match status" value="1"/>
</dbReference>
<dbReference type="Gene3D" id="3.30.70.330">
    <property type="match status" value="1"/>
</dbReference>
<keyword evidence="2 3" id="KW-0694">RNA-binding</keyword>
<dbReference type="AlphaFoldDB" id="L1JMT3"/>
<reference evidence="6 8" key="1">
    <citation type="journal article" date="2012" name="Nature">
        <title>Algal genomes reveal evolutionary mosaicism and the fate of nucleomorphs.</title>
        <authorList>
            <consortium name="DOE Joint Genome Institute"/>
            <person name="Curtis B.A."/>
            <person name="Tanifuji G."/>
            <person name="Burki F."/>
            <person name="Gruber A."/>
            <person name="Irimia M."/>
            <person name="Maruyama S."/>
            <person name="Arias M.C."/>
            <person name="Ball S.G."/>
            <person name="Gile G.H."/>
            <person name="Hirakawa Y."/>
            <person name="Hopkins J.F."/>
            <person name="Kuo A."/>
            <person name="Rensing S.A."/>
            <person name="Schmutz J."/>
            <person name="Symeonidi A."/>
            <person name="Elias M."/>
            <person name="Eveleigh R.J."/>
            <person name="Herman E.K."/>
            <person name="Klute M.J."/>
            <person name="Nakayama T."/>
            <person name="Obornik M."/>
            <person name="Reyes-Prieto A."/>
            <person name="Armbrust E.V."/>
            <person name="Aves S.J."/>
            <person name="Beiko R.G."/>
            <person name="Coutinho P."/>
            <person name="Dacks J.B."/>
            <person name="Durnford D.G."/>
            <person name="Fast N.M."/>
            <person name="Green B.R."/>
            <person name="Grisdale C.J."/>
            <person name="Hempel F."/>
            <person name="Henrissat B."/>
            <person name="Hoppner M.P."/>
            <person name="Ishida K."/>
            <person name="Kim E."/>
            <person name="Koreny L."/>
            <person name="Kroth P.G."/>
            <person name="Liu Y."/>
            <person name="Malik S.B."/>
            <person name="Maier U.G."/>
            <person name="McRose D."/>
            <person name="Mock T."/>
            <person name="Neilson J.A."/>
            <person name="Onodera N.T."/>
            <person name="Poole A.M."/>
            <person name="Pritham E.J."/>
            <person name="Richards T.A."/>
            <person name="Rocap G."/>
            <person name="Roy S.W."/>
            <person name="Sarai C."/>
            <person name="Schaack S."/>
            <person name="Shirato S."/>
            <person name="Slamovits C.H."/>
            <person name="Spencer D.F."/>
            <person name="Suzuki S."/>
            <person name="Worden A.Z."/>
            <person name="Zauner S."/>
            <person name="Barry K."/>
            <person name="Bell C."/>
            <person name="Bharti A.K."/>
            <person name="Crow J.A."/>
            <person name="Grimwood J."/>
            <person name="Kramer R."/>
            <person name="Lindquist E."/>
            <person name="Lucas S."/>
            <person name="Salamov A."/>
            <person name="McFadden G.I."/>
            <person name="Lane C.E."/>
            <person name="Keeling P.J."/>
            <person name="Gray M.W."/>
            <person name="Grigoriev I.V."/>
            <person name="Archibald J.M."/>
        </authorList>
    </citation>
    <scope>NUCLEOTIDE SEQUENCE</scope>
    <source>
        <strain evidence="6 8">CCMP2712</strain>
    </source>
</reference>
<dbReference type="Pfam" id="PF00076">
    <property type="entry name" value="RRM_1"/>
    <property type="match status" value="1"/>
</dbReference>
<dbReference type="eggNOG" id="KOG1365">
    <property type="taxonomic scope" value="Eukaryota"/>
</dbReference>
<feature type="domain" description="RRM" evidence="5">
    <location>
        <begin position="286"/>
        <end position="364"/>
    </location>
</feature>
<feature type="region of interest" description="Disordered" evidence="4">
    <location>
        <begin position="159"/>
        <end position="281"/>
    </location>
</feature>
<dbReference type="Proteomes" id="UP000011087">
    <property type="component" value="Unassembled WGS sequence"/>
</dbReference>
<gene>
    <name evidence="6" type="ORF">GUITHDRAFT_105029</name>
</gene>
<protein>
    <recommendedName>
        <fullName evidence="5">RRM domain-containing protein</fullName>
    </recommendedName>
</protein>
<dbReference type="GO" id="GO:0003723">
    <property type="term" value="F:RNA binding"/>
    <property type="evidence" value="ECO:0007669"/>
    <property type="project" value="UniProtKB-UniRule"/>
</dbReference>
<sequence length="374" mass="39781">MERGDELSTLGPMLPPNAAVSQMSPSWASLDWSTRGNGRNGNWSATPPIEQTSLAPIAGAGNTWSGLVNDLELEDHVEAPLSESRILSFVLPTCSPEDNQRDVNTSVAEQILSPLIQGASSGLTVPGIVGSMPSAPLRNDFPNHRMDKVLGGLEAKGLQSSPKIVSSAAPINSETRGSSWTDSFSDSLNLGENNPELQQSLSSGSNNKVTGGKPPIVATSNGVQQSTSESQQEASIGPSAVSGNKSEQSLKKQGETAKRSETRGWETQSKALAASRSSGVDGKYPATVKLRGLPFGATSLDVMGFLKGYNAVESSIRFGNNQDGRPSGEAWVSFNRLEEAKRVVREKDRHHLGNRYVELFLLNEGGGVTTRTHR</sequence>
<dbReference type="HOGENOM" id="CLU_740699_0_0_1"/>
<evidence type="ECO:0000313" key="7">
    <source>
        <dbReference type="EnsemblProtists" id="EKX49505"/>
    </source>
</evidence>
<evidence type="ECO:0000313" key="6">
    <source>
        <dbReference type="EMBL" id="EKX49505.1"/>
    </source>
</evidence>
<dbReference type="PANTHER" id="PTHR13976">
    <property type="entry name" value="HETEROGENEOUS NUCLEAR RIBONUCLEOPROTEIN-RELATED"/>
    <property type="match status" value="1"/>
</dbReference>
<dbReference type="EnsemblProtists" id="EKX49505">
    <property type="protein sequence ID" value="EKX49505"/>
    <property type="gene ID" value="GUITHDRAFT_105029"/>
</dbReference>
<dbReference type="SMART" id="SM00360">
    <property type="entry name" value="RRM"/>
    <property type="match status" value="1"/>
</dbReference>
<accession>L1JMT3</accession>
<feature type="compositionally biased region" description="Basic and acidic residues" evidence="4">
    <location>
        <begin position="248"/>
        <end position="264"/>
    </location>
</feature>
<reference evidence="8" key="2">
    <citation type="submission" date="2012-11" db="EMBL/GenBank/DDBJ databases">
        <authorList>
            <person name="Kuo A."/>
            <person name="Curtis B.A."/>
            <person name="Tanifuji G."/>
            <person name="Burki F."/>
            <person name="Gruber A."/>
            <person name="Irimia M."/>
            <person name="Maruyama S."/>
            <person name="Arias M.C."/>
            <person name="Ball S.G."/>
            <person name="Gile G.H."/>
            <person name="Hirakawa Y."/>
            <person name="Hopkins J.F."/>
            <person name="Rensing S.A."/>
            <person name="Schmutz J."/>
            <person name="Symeonidi A."/>
            <person name="Elias M."/>
            <person name="Eveleigh R.J."/>
            <person name="Herman E.K."/>
            <person name="Klute M.J."/>
            <person name="Nakayama T."/>
            <person name="Obornik M."/>
            <person name="Reyes-Prieto A."/>
            <person name="Armbrust E.V."/>
            <person name="Aves S.J."/>
            <person name="Beiko R.G."/>
            <person name="Coutinho P."/>
            <person name="Dacks J.B."/>
            <person name="Durnford D.G."/>
            <person name="Fast N.M."/>
            <person name="Green B.R."/>
            <person name="Grisdale C."/>
            <person name="Hempe F."/>
            <person name="Henrissat B."/>
            <person name="Hoppner M.P."/>
            <person name="Ishida K.-I."/>
            <person name="Kim E."/>
            <person name="Koreny L."/>
            <person name="Kroth P.G."/>
            <person name="Liu Y."/>
            <person name="Malik S.-B."/>
            <person name="Maier U.G."/>
            <person name="McRose D."/>
            <person name="Mock T."/>
            <person name="Neilson J.A."/>
            <person name="Onodera N.T."/>
            <person name="Poole A.M."/>
            <person name="Pritham E.J."/>
            <person name="Richards T.A."/>
            <person name="Rocap G."/>
            <person name="Roy S.W."/>
            <person name="Sarai C."/>
            <person name="Schaack S."/>
            <person name="Shirato S."/>
            <person name="Slamovits C.H."/>
            <person name="Spencer D.F."/>
            <person name="Suzuki S."/>
            <person name="Worden A.Z."/>
            <person name="Zauner S."/>
            <person name="Barry K."/>
            <person name="Bell C."/>
            <person name="Bharti A.K."/>
            <person name="Crow J.A."/>
            <person name="Grimwood J."/>
            <person name="Kramer R."/>
            <person name="Lindquist E."/>
            <person name="Lucas S."/>
            <person name="Salamov A."/>
            <person name="McFadden G.I."/>
            <person name="Lane C.E."/>
            <person name="Keeling P.J."/>
            <person name="Gray M.W."/>
            <person name="Grigoriev I.V."/>
            <person name="Archibald J.M."/>
        </authorList>
    </citation>
    <scope>NUCLEOTIDE SEQUENCE</scope>
    <source>
        <strain evidence="8">CCMP2712</strain>
    </source>
</reference>
<dbReference type="PaxDb" id="55529-EKX49505"/>
<feature type="region of interest" description="Disordered" evidence="4">
    <location>
        <begin position="1"/>
        <end position="22"/>
    </location>
</feature>